<dbReference type="PANTHER" id="PTHR14005">
    <property type="entry name" value="EUKARYOTIC TRANSLATION INITIATION FACTOR 3, THETA SUBUNIT"/>
    <property type="match status" value="1"/>
</dbReference>
<dbReference type="PANTHER" id="PTHR14005:SF0">
    <property type="entry name" value="EUKARYOTIC TRANSLATION INITIATION FACTOR 3 SUBUNIT A"/>
    <property type="match status" value="1"/>
</dbReference>
<dbReference type="STRING" id="35608.A0A2U1NQR0"/>
<evidence type="ECO:0000259" key="1">
    <source>
        <dbReference type="Pfam" id="PF00004"/>
    </source>
</evidence>
<keyword evidence="3" id="KW-1185">Reference proteome</keyword>
<dbReference type="AlphaFoldDB" id="A0A2U1NQR0"/>
<dbReference type="GO" id="GO:0003729">
    <property type="term" value="F:mRNA binding"/>
    <property type="evidence" value="ECO:0007669"/>
    <property type="project" value="TreeGrafter"/>
</dbReference>
<dbReference type="GO" id="GO:0000502">
    <property type="term" value="C:proteasome complex"/>
    <property type="evidence" value="ECO:0007669"/>
    <property type="project" value="UniProtKB-KW"/>
</dbReference>
<evidence type="ECO:0000313" key="2">
    <source>
        <dbReference type="EMBL" id="PWA75845.1"/>
    </source>
</evidence>
<dbReference type="InterPro" id="IPR027512">
    <property type="entry name" value="EIF3A"/>
</dbReference>
<proteinExistence type="predicted"/>
<reference evidence="2 3" key="1">
    <citation type="journal article" date="2018" name="Mol. Plant">
        <title>The genome of Artemisia annua provides insight into the evolution of Asteraceae family and artemisinin biosynthesis.</title>
        <authorList>
            <person name="Shen Q."/>
            <person name="Zhang L."/>
            <person name="Liao Z."/>
            <person name="Wang S."/>
            <person name="Yan T."/>
            <person name="Shi P."/>
            <person name="Liu M."/>
            <person name="Fu X."/>
            <person name="Pan Q."/>
            <person name="Wang Y."/>
            <person name="Lv Z."/>
            <person name="Lu X."/>
            <person name="Zhang F."/>
            <person name="Jiang W."/>
            <person name="Ma Y."/>
            <person name="Chen M."/>
            <person name="Hao X."/>
            <person name="Li L."/>
            <person name="Tang Y."/>
            <person name="Lv G."/>
            <person name="Zhou Y."/>
            <person name="Sun X."/>
            <person name="Brodelius P.E."/>
            <person name="Rose J.K.C."/>
            <person name="Tang K."/>
        </authorList>
    </citation>
    <scope>NUCLEOTIDE SEQUENCE [LARGE SCALE GENOMIC DNA]</scope>
    <source>
        <strain evidence="3">cv. Huhao1</strain>
        <tissue evidence="2">Leaf</tissue>
    </source>
</reference>
<dbReference type="GO" id="GO:0016887">
    <property type="term" value="F:ATP hydrolysis activity"/>
    <property type="evidence" value="ECO:0007669"/>
    <property type="project" value="InterPro"/>
</dbReference>
<dbReference type="SUPFAM" id="SSF52540">
    <property type="entry name" value="P-loop containing nucleoside triphosphate hydrolases"/>
    <property type="match status" value="1"/>
</dbReference>
<dbReference type="Gene3D" id="3.40.50.300">
    <property type="entry name" value="P-loop containing nucleotide triphosphate hydrolases"/>
    <property type="match status" value="1"/>
</dbReference>
<dbReference type="InterPro" id="IPR027417">
    <property type="entry name" value="P-loop_NTPase"/>
</dbReference>
<dbReference type="GO" id="GO:0002188">
    <property type="term" value="P:translation reinitiation"/>
    <property type="evidence" value="ECO:0007669"/>
    <property type="project" value="TreeGrafter"/>
</dbReference>
<protein>
    <submittedName>
        <fullName evidence="2">Proteasome component (PCI) domain-containing protein</fullName>
    </submittedName>
</protein>
<name>A0A2U1NQR0_ARTAN</name>
<gene>
    <name evidence="2" type="ORF">CTI12_AA241570</name>
</gene>
<sequence length="194" mass="21911">MREEINEVVAFLQNPRAFQDMGARAPRGVLIVGERGTGKTKLALAIAAEAKVPVIEVSQVYQTMKVETLSKMFPFFDFSAVEWISVDAVKHSFISMKVDHMKGAIIFGDLGFQSDILQDHLSVLAVNFSKSRSMIYPSQTKASKLSAMLPGLAYILDKEHKKLLARNSIIEKRKEQERHLLEMEREEETKSLKI</sequence>
<dbReference type="GO" id="GO:0005524">
    <property type="term" value="F:ATP binding"/>
    <property type="evidence" value="ECO:0007669"/>
    <property type="project" value="InterPro"/>
</dbReference>
<dbReference type="GO" id="GO:0071540">
    <property type="term" value="C:eukaryotic translation initiation factor 3 complex, eIF3e"/>
    <property type="evidence" value="ECO:0007669"/>
    <property type="project" value="TreeGrafter"/>
</dbReference>
<dbReference type="Pfam" id="PF00004">
    <property type="entry name" value="AAA"/>
    <property type="match status" value="1"/>
</dbReference>
<dbReference type="OrthoDB" id="1739142at2759"/>
<dbReference type="InterPro" id="IPR003959">
    <property type="entry name" value="ATPase_AAA_core"/>
</dbReference>
<dbReference type="GO" id="GO:0001732">
    <property type="term" value="P:formation of cytoplasmic translation initiation complex"/>
    <property type="evidence" value="ECO:0007669"/>
    <property type="project" value="TreeGrafter"/>
</dbReference>
<comment type="caution">
    <text evidence="2">The sequence shown here is derived from an EMBL/GenBank/DDBJ whole genome shotgun (WGS) entry which is preliminary data.</text>
</comment>
<keyword evidence="2" id="KW-0647">Proteasome</keyword>
<evidence type="ECO:0000313" key="3">
    <source>
        <dbReference type="Proteomes" id="UP000245207"/>
    </source>
</evidence>
<dbReference type="GO" id="GO:0003743">
    <property type="term" value="F:translation initiation factor activity"/>
    <property type="evidence" value="ECO:0007669"/>
    <property type="project" value="TreeGrafter"/>
</dbReference>
<accession>A0A2U1NQR0</accession>
<feature type="domain" description="ATPase AAA-type core" evidence="1">
    <location>
        <begin position="29"/>
        <end position="60"/>
    </location>
</feature>
<dbReference type="Proteomes" id="UP000245207">
    <property type="component" value="Unassembled WGS sequence"/>
</dbReference>
<dbReference type="GO" id="GO:0043614">
    <property type="term" value="C:multi-eIF complex"/>
    <property type="evidence" value="ECO:0007669"/>
    <property type="project" value="TreeGrafter"/>
</dbReference>
<dbReference type="GO" id="GO:0071541">
    <property type="term" value="C:eukaryotic translation initiation factor 3 complex, eIF3m"/>
    <property type="evidence" value="ECO:0007669"/>
    <property type="project" value="TreeGrafter"/>
</dbReference>
<dbReference type="EMBL" id="PKPP01002345">
    <property type="protein sequence ID" value="PWA75845.1"/>
    <property type="molecule type" value="Genomic_DNA"/>
</dbReference>
<organism evidence="2 3">
    <name type="scientific">Artemisia annua</name>
    <name type="common">Sweet wormwood</name>
    <dbReference type="NCBI Taxonomy" id="35608"/>
    <lineage>
        <taxon>Eukaryota</taxon>
        <taxon>Viridiplantae</taxon>
        <taxon>Streptophyta</taxon>
        <taxon>Embryophyta</taxon>
        <taxon>Tracheophyta</taxon>
        <taxon>Spermatophyta</taxon>
        <taxon>Magnoliopsida</taxon>
        <taxon>eudicotyledons</taxon>
        <taxon>Gunneridae</taxon>
        <taxon>Pentapetalae</taxon>
        <taxon>asterids</taxon>
        <taxon>campanulids</taxon>
        <taxon>Asterales</taxon>
        <taxon>Asteraceae</taxon>
        <taxon>Asteroideae</taxon>
        <taxon>Anthemideae</taxon>
        <taxon>Artemisiinae</taxon>
        <taxon>Artemisia</taxon>
    </lineage>
</organism>